<organism evidence="1 2">
    <name type="scientific">Mycolicibacterium smegmatis (strain ATCC 700084 / mc(2)155)</name>
    <name type="common">Mycobacterium smegmatis</name>
    <dbReference type="NCBI Taxonomy" id="246196"/>
    <lineage>
        <taxon>Bacteria</taxon>
        <taxon>Bacillati</taxon>
        <taxon>Actinomycetota</taxon>
        <taxon>Actinomycetes</taxon>
        <taxon>Mycobacteriales</taxon>
        <taxon>Mycobacteriaceae</taxon>
        <taxon>Mycolicibacterium</taxon>
    </lineage>
</organism>
<gene>
    <name evidence="1" type="ordered locus">MSMEG_6893</name>
</gene>
<dbReference type="KEGG" id="msb:LJ00_34060"/>
<name>A0R7F5_MYCS2</name>
<reference evidence="1 2" key="1">
    <citation type="submission" date="2006-10" db="EMBL/GenBank/DDBJ databases">
        <authorList>
            <person name="Fleischmann R.D."/>
            <person name="Dodson R.J."/>
            <person name="Haft D.H."/>
            <person name="Merkel J.S."/>
            <person name="Nelson W.C."/>
            <person name="Fraser C.M."/>
        </authorList>
    </citation>
    <scope>NUCLEOTIDE SEQUENCE [LARGE SCALE GENOMIC DNA]</scope>
    <source>
        <strain evidence="2">ATCC 700084 / mc(2)155</strain>
    </source>
</reference>
<dbReference type="KEGG" id="msm:MSMEG_6893"/>
<protein>
    <submittedName>
        <fullName evidence="1">Uncharacterized protein</fullName>
    </submittedName>
</protein>
<dbReference type="PATRIC" id="fig|246196.19.peg.6714"/>
<dbReference type="AlphaFoldDB" id="A0R7F5"/>
<dbReference type="Proteomes" id="UP000000757">
    <property type="component" value="Chromosome"/>
</dbReference>
<proteinExistence type="predicted"/>
<sequence>MPEVVHDCQGLPTPFETSLTTRSNVYSNRYCNCKTDRRHVVGTTPQRLTLDVAGGRENPACSSTCGWRGDICGQRCLRVGENLWITAL</sequence>
<evidence type="ECO:0000313" key="2">
    <source>
        <dbReference type="Proteomes" id="UP000000757"/>
    </source>
</evidence>
<dbReference type="OrthoDB" id="9871811at2"/>
<dbReference type="EMBL" id="CP000480">
    <property type="protein sequence ID" value="ABK70841.1"/>
    <property type="molecule type" value="Genomic_DNA"/>
</dbReference>
<accession>A0R7F5</accession>
<keyword evidence="2" id="KW-1185">Reference proteome</keyword>
<evidence type="ECO:0000313" key="1">
    <source>
        <dbReference type="EMBL" id="ABK70841.1"/>
    </source>
</evidence>